<name>A0ABZ1QRW3_9ACTN</name>
<dbReference type="EMBL" id="CP108038">
    <property type="protein sequence ID" value="WUN85065.1"/>
    <property type="molecule type" value="Genomic_DNA"/>
</dbReference>
<accession>A0ABZ1QRW3</accession>
<organism evidence="1 2">
    <name type="scientific">Streptomyces bobili</name>
    <dbReference type="NCBI Taxonomy" id="67280"/>
    <lineage>
        <taxon>Bacteria</taxon>
        <taxon>Bacillati</taxon>
        <taxon>Actinomycetota</taxon>
        <taxon>Actinomycetes</taxon>
        <taxon>Kitasatosporales</taxon>
        <taxon>Streptomycetaceae</taxon>
        <taxon>Streptomyces</taxon>
    </lineage>
</organism>
<dbReference type="RefSeq" id="WP_328733960.1">
    <property type="nucleotide sequence ID" value="NZ_CP108038.1"/>
</dbReference>
<keyword evidence="2" id="KW-1185">Reference proteome</keyword>
<dbReference type="GeneID" id="93759865"/>
<dbReference type="Proteomes" id="UP001432071">
    <property type="component" value="Chromosome"/>
</dbReference>
<gene>
    <name evidence="1" type="ORF">OHT53_02840</name>
</gene>
<proteinExistence type="predicted"/>
<reference evidence="1" key="1">
    <citation type="submission" date="2022-10" db="EMBL/GenBank/DDBJ databases">
        <title>The complete genomes of actinobacterial strains from the NBC collection.</title>
        <authorList>
            <person name="Joergensen T.S."/>
            <person name="Alvarez Arevalo M."/>
            <person name="Sterndorff E.B."/>
            <person name="Faurdal D."/>
            <person name="Vuksanovic O."/>
            <person name="Mourched A.-S."/>
            <person name="Charusanti P."/>
            <person name="Shaw S."/>
            <person name="Blin K."/>
            <person name="Weber T."/>
        </authorList>
    </citation>
    <scope>NUCLEOTIDE SEQUENCE</scope>
    <source>
        <strain evidence="1">NBC_00302</strain>
    </source>
</reference>
<evidence type="ECO:0000313" key="2">
    <source>
        <dbReference type="Proteomes" id="UP001432071"/>
    </source>
</evidence>
<protein>
    <submittedName>
        <fullName evidence="1">Uncharacterized protein</fullName>
    </submittedName>
</protein>
<sequence length="58" mass="6028">MADTSWPRDKSAATGATAVARDFPAVFATTAVVPLAVSATETAETAETISTLLIRFMP</sequence>
<evidence type="ECO:0000313" key="1">
    <source>
        <dbReference type="EMBL" id="WUN85065.1"/>
    </source>
</evidence>